<proteinExistence type="predicted"/>
<dbReference type="PANTHER" id="PTHR43364">
    <property type="entry name" value="NADH-SPECIFIC METHYLGLYOXAL REDUCTASE-RELATED"/>
    <property type="match status" value="1"/>
</dbReference>
<dbReference type="InterPro" id="IPR023210">
    <property type="entry name" value="NADP_OxRdtase_dom"/>
</dbReference>
<organism evidence="3 4">
    <name type="scientific">Agrococcus versicolor</name>
    <dbReference type="NCBI Taxonomy" id="501482"/>
    <lineage>
        <taxon>Bacteria</taxon>
        <taxon>Bacillati</taxon>
        <taxon>Actinomycetota</taxon>
        <taxon>Actinomycetes</taxon>
        <taxon>Micrococcales</taxon>
        <taxon>Microbacteriaceae</taxon>
        <taxon>Agrococcus</taxon>
    </lineage>
</organism>
<evidence type="ECO:0000313" key="4">
    <source>
        <dbReference type="Proteomes" id="UP001501599"/>
    </source>
</evidence>
<dbReference type="Proteomes" id="UP001501599">
    <property type="component" value="Unassembled WGS sequence"/>
</dbReference>
<sequence>MRRTLGTSDIVVSQVGLGLNNLGRPGTATEEQAGTDRLVHAAIDHGITLLDTADMYGVPPTTSETLLGNALQGKRDQVVLATKWGHQSFDVPGAEDWGPKGARRYIRNAVDASLTRLQTDWIDLYQLHTPDPSTPIATTIDALDELVEAGKIRAYGHSNLSGAQIREAAAVETPNGFVTAQDEYSLLARGVEAEVLPAAREARLGFLPYFPLSNGLLSGKYTRTDQPEDGRLTRIKPQLLEGVDWTLLEEYDRVARDAGLTMLEATFAWLLAQEPVVSVIAGATKPEQVAQNVAAGEARMGTDVVAAISDLFS</sequence>
<feature type="domain" description="NADP-dependent oxidoreductase" evidence="2">
    <location>
        <begin position="15"/>
        <end position="310"/>
    </location>
</feature>
<evidence type="ECO:0000313" key="3">
    <source>
        <dbReference type="EMBL" id="GAA2174503.1"/>
    </source>
</evidence>
<dbReference type="RefSeq" id="WP_344343301.1">
    <property type="nucleotide sequence ID" value="NZ_BAAAQT010000006.1"/>
</dbReference>
<dbReference type="SUPFAM" id="SSF51430">
    <property type="entry name" value="NAD(P)-linked oxidoreductase"/>
    <property type="match status" value="1"/>
</dbReference>
<dbReference type="Pfam" id="PF00248">
    <property type="entry name" value="Aldo_ket_red"/>
    <property type="match status" value="1"/>
</dbReference>
<dbReference type="PANTHER" id="PTHR43364:SF4">
    <property type="entry name" value="NAD(P)-LINKED OXIDOREDUCTASE SUPERFAMILY PROTEIN"/>
    <property type="match status" value="1"/>
</dbReference>
<evidence type="ECO:0000256" key="1">
    <source>
        <dbReference type="ARBA" id="ARBA00023002"/>
    </source>
</evidence>
<name>A0ABN3ATI4_9MICO</name>
<evidence type="ECO:0000259" key="2">
    <source>
        <dbReference type="Pfam" id="PF00248"/>
    </source>
</evidence>
<dbReference type="InterPro" id="IPR050523">
    <property type="entry name" value="AKR_Detox_Biosynth"/>
</dbReference>
<protein>
    <submittedName>
        <fullName evidence="3">Aldo/keto reductase</fullName>
    </submittedName>
</protein>
<dbReference type="EMBL" id="BAAAQT010000006">
    <property type="protein sequence ID" value="GAA2174503.1"/>
    <property type="molecule type" value="Genomic_DNA"/>
</dbReference>
<keyword evidence="4" id="KW-1185">Reference proteome</keyword>
<keyword evidence="1" id="KW-0560">Oxidoreductase</keyword>
<reference evidence="3 4" key="1">
    <citation type="journal article" date="2019" name="Int. J. Syst. Evol. Microbiol.">
        <title>The Global Catalogue of Microorganisms (GCM) 10K type strain sequencing project: providing services to taxonomists for standard genome sequencing and annotation.</title>
        <authorList>
            <consortium name="The Broad Institute Genomics Platform"/>
            <consortium name="The Broad Institute Genome Sequencing Center for Infectious Disease"/>
            <person name="Wu L."/>
            <person name="Ma J."/>
        </authorList>
    </citation>
    <scope>NUCLEOTIDE SEQUENCE [LARGE SCALE GENOMIC DNA]</scope>
    <source>
        <strain evidence="3 4">JCM 16026</strain>
    </source>
</reference>
<dbReference type="InterPro" id="IPR036812">
    <property type="entry name" value="NAD(P)_OxRdtase_dom_sf"/>
</dbReference>
<accession>A0ABN3ATI4</accession>
<gene>
    <name evidence="3" type="ORF">GCM10009846_20700</name>
</gene>
<comment type="caution">
    <text evidence="3">The sequence shown here is derived from an EMBL/GenBank/DDBJ whole genome shotgun (WGS) entry which is preliminary data.</text>
</comment>
<dbReference type="Gene3D" id="3.20.20.100">
    <property type="entry name" value="NADP-dependent oxidoreductase domain"/>
    <property type="match status" value="1"/>
</dbReference>